<organism evidence="5">
    <name type="scientific">Candidatus Methanosuratincola petrocarbonis</name>
    <name type="common">ex Vanwonterghem et al. 2016</name>
    <dbReference type="NCBI Taxonomy" id="1867261"/>
    <lineage>
        <taxon>Archaea</taxon>
        <taxon>Thermoproteota</taxon>
        <taxon>Methanosuratincolia</taxon>
        <taxon>Candidatus Methanomethylicales</taxon>
        <taxon>Candidatus Methanomethylicaceae</taxon>
        <taxon>Candidatus Methanosuratincola (ex Vanwonterghem et al. 2016)</taxon>
    </lineage>
</organism>
<dbReference type="GO" id="GO:0016491">
    <property type="term" value="F:oxidoreductase activity"/>
    <property type="evidence" value="ECO:0007669"/>
    <property type="project" value="UniProtKB-KW"/>
</dbReference>
<comment type="pathway">
    <text evidence="1">Carotenoid biosynthesis.</text>
</comment>
<dbReference type="InterPro" id="IPR002937">
    <property type="entry name" value="Amino_oxidase"/>
</dbReference>
<protein>
    <submittedName>
        <fullName evidence="5">Phytoene desaturase</fullName>
    </submittedName>
</protein>
<accession>A0A7J3V0Q9</accession>
<evidence type="ECO:0000256" key="3">
    <source>
        <dbReference type="ARBA" id="ARBA00023002"/>
    </source>
</evidence>
<evidence type="ECO:0000256" key="2">
    <source>
        <dbReference type="ARBA" id="ARBA00022746"/>
    </source>
</evidence>
<dbReference type="EMBL" id="DRVT01000072">
    <property type="protein sequence ID" value="HHI49715.1"/>
    <property type="molecule type" value="Genomic_DNA"/>
</dbReference>
<name>A0A7J3V0Q9_9CREN</name>
<dbReference type="PANTHER" id="PTHR43734:SF1">
    <property type="entry name" value="PHYTOENE DESATURASE"/>
    <property type="match status" value="1"/>
</dbReference>
<sequence>MKAIVVGAGFGGLSAAALLSRDGFEVTVFEKNEGPGGRASVYSEGGFTFDMGPSWYLMPDVFEKFFSEFGKKPEDFFELKRLDPSYRIYFHDGSVVDVAADLEKNFQLFDSLEPNGGAKLRKYLESAKEKYDLSINEMLYRDYKSILDFMDGKLIAQGYKLHIFENLDSFVRKHFDSDKARKIVEYSIGFLGGSPKNTPSFYHIMSHIDLTLGVWYPVGGIRKVAEAVHDIAKSYGAEFKFNEAVTEIITKGGKAIGVRTEKGDYPADLVIVNADYPFSELQLLSPEDRTYNRDYWDSRILAPSAFVAYVGVKKRVKGLEHHTLFLDKDWENSFEQIFDPKKAAWPDSPSYYVNVPSRTDPYAAPPGCDALFILVALAPGLPDTPVRREELYNKIMDHLEKTVGEDIRGSVAVKRIFSINDFKERYNAYKGTALGLTHTMRQTALWRPAHRSKKVENLYYTGQYTHPGIGVPMTMISSTIVADVIRKAHSAG</sequence>
<evidence type="ECO:0000256" key="1">
    <source>
        <dbReference type="ARBA" id="ARBA00004829"/>
    </source>
</evidence>
<evidence type="ECO:0000313" key="5">
    <source>
        <dbReference type="EMBL" id="HHI49715.1"/>
    </source>
</evidence>
<gene>
    <name evidence="5" type="primary">crtI</name>
    <name evidence="5" type="ORF">ENL91_06055</name>
</gene>
<dbReference type="PANTHER" id="PTHR43734">
    <property type="entry name" value="PHYTOENE DESATURASE"/>
    <property type="match status" value="1"/>
</dbReference>
<keyword evidence="3" id="KW-0560">Oxidoreductase</keyword>
<keyword evidence="2" id="KW-0125">Carotenoid biosynthesis</keyword>
<reference evidence="5" key="1">
    <citation type="journal article" date="2020" name="mSystems">
        <title>Genome- and Community-Level Interaction Insights into Carbon Utilization and Element Cycling Functions of Hydrothermarchaeota in Hydrothermal Sediment.</title>
        <authorList>
            <person name="Zhou Z."/>
            <person name="Liu Y."/>
            <person name="Xu W."/>
            <person name="Pan J."/>
            <person name="Luo Z.H."/>
            <person name="Li M."/>
        </authorList>
    </citation>
    <scope>NUCLEOTIDE SEQUENCE [LARGE SCALE GENOMIC DNA]</scope>
    <source>
        <strain evidence="5">SpSt-1038</strain>
    </source>
</reference>
<feature type="domain" description="Amine oxidase" evidence="4">
    <location>
        <begin position="11"/>
        <end position="485"/>
    </location>
</feature>
<dbReference type="InterPro" id="IPR014105">
    <property type="entry name" value="Carotenoid/retinoid_OxRdtase"/>
</dbReference>
<dbReference type="InterPro" id="IPR036188">
    <property type="entry name" value="FAD/NAD-bd_sf"/>
</dbReference>
<dbReference type="NCBIfam" id="TIGR02734">
    <property type="entry name" value="crtI_fam"/>
    <property type="match status" value="1"/>
</dbReference>
<dbReference type="GO" id="GO:0016117">
    <property type="term" value="P:carotenoid biosynthetic process"/>
    <property type="evidence" value="ECO:0007669"/>
    <property type="project" value="UniProtKB-KW"/>
</dbReference>
<dbReference type="Gene3D" id="3.50.50.60">
    <property type="entry name" value="FAD/NAD(P)-binding domain"/>
    <property type="match status" value="2"/>
</dbReference>
<proteinExistence type="predicted"/>
<dbReference type="SUPFAM" id="SSF51905">
    <property type="entry name" value="FAD/NAD(P)-binding domain"/>
    <property type="match status" value="1"/>
</dbReference>
<dbReference type="AlphaFoldDB" id="A0A7J3V0Q9"/>
<evidence type="ECO:0000259" key="4">
    <source>
        <dbReference type="Pfam" id="PF01593"/>
    </source>
</evidence>
<dbReference type="Pfam" id="PF01593">
    <property type="entry name" value="Amino_oxidase"/>
    <property type="match status" value="1"/>
</dbReference>
<comment type="caution">
    <text evidence="5">The sequence shown here is derived from an EMBL/GenBank/DDBJ whole genome shotgun (WGS) entry which is preliminary data.</text>
</comment>